<sequence>MGNFFQSVNEERHNSRPWDAPEVVGEPEMCAKYDSPGGWGSLVGALVFSARILAEAAKYPDGVTEVSM</sequence>
<evidence type="ECO:0000313" key="3">
    <source>
        <dbReference type="Proteomes" id="UP000223025"/>
    </source>
</evidence>
<name>A0A2L0UZE2_9CAUD</name>
<dbReference type="Proteomes" id="UP000223025">
    <property type="component" value="Segment"/>
</dbReference>
<dbReference type="EMBL" id="MF403008">
    <property type="protein sequence ID" value="AUZ94901.1"/>
    <property type="molecule type" value="Genomic_DNA"/>
</dbReference>
<feature type="region of interest" description="Disordered" evidence="1">
    <location>
        <begin position="1"/>
        <end position="21"/>
    </location>
</feature>
<reference evidence="2 3" key="1">
    <citation type="submission" date="2017-06" db="EMBL/GenBank/DDBJ databases">
        <authorList>
            <person name="Kim H.J."/>
            <person name="Triplett B.A."/>
        </authorList>
    </citation>
    <scope>NUCLEOTIDE SEQUENCE [LARGE SCALE GENOMIC DNA]</scope>
</reference>
<dbReference type="RefSeq" id="YP_009611764.1">
    <property type="nucleotide sequence ID" value="NC_042013.1"/>
</dbReference>
<keyword evidence="3" id="KW-1185">Reference proteome</keyword>
<evidence type="ECO:0000313" key="2">
    <source>
        <dbReference type="EMBL" id="AUZ94901.1"/>
    </source>
</evidence>
<proteinExistence type="predicted"/>
<dbReference type="GeneID" id="40088102"/>
<accession>A0A2L0UZE2</accession>
<protein>
    <submittedName>
        <fullName evidence="2">Uncharacterized protein</fullName>
    </submittedName>
</protein>
<organism evidence="2 3">
    <name type="scientific">Agrobacterium phage Atu_ph07</name>
    <dbReference type="NCBI Taxonomy" id="2024264"/>
    <lineage>
        <taxon>Viruses</taxon>
        <taxon>Duplodnaviria</taxon>
        <taxon>Heunggongvirae</taxon>
        <taxon>Uroviricota</taxon>
        <taxon>Caudoviricetes</taxon>
        <taxon>Polybotosvirus</taxon>
        <taxon>Polybotosvirus Atuph07</taxon>
    </lineage>
</organism>
<dbReference type="KEGG" id="vg:40088102"/>
<evidence type="ECO:0000256" key="1">
    <source>
        <dbReference type="SAM" id="MobiDB-lite"/>
    </source>
</evidence>